<dbReference type="Pfam" id="PF00501">
    <property type="entry name" value="AMP-binding"/>
    <property type="match status" value="1"/>
</dbReference>
<dbReference type="InterPro" id="IPR042099">
    <property type="entry name" value="ANL_N_sf"/>
</dbReference>
<dbReference type="GO" id="GO:0031956">
    <property type="term" value="F:medium-chain fatty acid-CoA ligase activity"/>
    <property type="evidence" value="ECO:0007669"/>
    <property type="project" value="TreeGrafter"/>
</dbReference>
<evidence type="ECO:0000256" key="1">
    <source>
        <dbReference type="ARBA" id="ARBA00006432"/>
    </source>
</evidence>
<reference evidence="5 6" key="1">
    <citation type="journal article" date="2018" name="Elife">
        <title>Discovery and characterization of a prevalent human gut bacterial enzyme sufficient for the inactivation of a family of plant toxins.</title>
        <authorList>
            <person name="Koppel N."/>
            <person name="Bisanz J.E."/>
            <person name="Pandelia M.E."/>
            <person name="Turnbaugh P.J."/>
            <person name="Balskus E.P."/>
        </authorList>
    </citation>
    <scope>NUCLEOTIDE SEQUENCE [LARGE SCALE GENOMIC DNA]</scope>
    <source>
        <strain evidence="5 6">OB21 GAM31</strain>
    </source>
</reference>
<evidence type="ECO:0000259" key="4">
    <source>
        <dbReference type="Pfam" id="PF13193"/>
    </source>
</evidence>
<dbReference type="InterPro" id="IPR025110">
    <property type="entry name" value="AMP-bd_C"/>
</dbReference>
<organism evidence="5 6">
    <name type="scientific">Slackia isoflavoniconvertens</name>
    <dbReference type="NCBI Taxonomy" id="572010"/>
    <lineage>
        <taxon>Bacteria</taxon>
        <taxon>Bacillati</taxon>
        <taxon>Actinomycetota</taxon>
        <taxon>Coriobacteriia</taxon>
        <taxon>Eggerthellales</taxon>
        <taxon>Eggerthellaceae</taxon>
        <taxon>Slackia</taxon>
    </lineage>
</organism>
<dbReference type="PANTHER" id="PTHR43201:SF5">
    <property type="entry name" value="MEDIUM-CHAIN ACYL-COA LIGASE ACSF2, MITOCHONDRIAL"/>
    <property type="match status" value="1"/>
</dbReference>
<sequence length="546" mass="61224">MITDVKINEALKKLYYERGYWGDKTIADVWDEQCEKYGDRTYVQDDLGTKLTYKQVDTGARKLASWLKEVGVQNGDVVSFQVPKWADFCIIYLACLKVGAVMHPLATNLSANDIDYVINKVQSVVYICPTFFHKTDYENQYHGIESKLGSLKAVLLLDKEYPAHDENAVTLSKVLSGYSEFDGPRPAHSDDVCCILSTSGTTGKPKQAMFTHNNILFSERSYTADLDLTPDDVMWMPSPLNHATGFYHGLISPMLTGSRCVLQLHFKAAEAIELINREHVTWSCGATPFVHDLIAAMEENGTAIPSLRFYLCGGAPVPSTLIERAAEHGFLLCELYGSTESCPHLRVPRNKCLEWDGRFSGIAYPGIEVKVVDEFRNEVACGVQGEEASRGPHMFCGYLNDSERTNEALDDEGWFYSGDLCTIDEEGRVRINGRKKEIIIRGGENISAREVDDNVMDWEDICDQATVGMPDDRLGERICLFAVPAPGVTEELCLHDLTEYLASKGVAKRLWPERIETIDAIPRTPTGKIKRFELAREVKRRMGIDQ</sequence>
<dbReference type="PANTHER" id="PTHR43201">
    <property type="entry name" value="ACYL-COA SYNTHETASE"/>
    <property type="match status" value="1"/>
</dbReference>
<evidence type="ECO:0000256" key="2">
    <source>
        <dbReference type="ARBA" id="ARBA00022598"/>
    </source>
</evidence>
<dbReference type="GO" id="GO:0006631">
    <property type="term" value="P:fatty acid metabolic process"/>
    <property type="evidence" value="ECO:0007669"/>
    <property type="project" value="TreeGrafter"/>
</dbReference>
<dbReference type="SUPFAM" id="SSF56801">
    <property type="entry name" value="Acetyl-CoA synthetase-like"/>
    <property type="match status" value="1"/>
</dbReference>
<evidence type="ECO:0000259" key="3">
    <source>
        <dbReference type="Pfam" id="PF00501"/>
    </source>
</evidence>
<dbReference type="RefSeq" id="WP_114614997.1">
    <property type="nucleotide sequence ID" value="NZ_PPTO01000003.1"/>
</dbReference>
<evidence type="ECO:0000313" key="6">
    <source>
        <dbReference type="Proteomes" id="UP000253975"/>
    </source>
</evidence>
<comment type="similarity">
    <text evidence="1">Belongs to the ATP-dependent AMP-binding enzyme family.</text>
</comment>
<comment type="caution">
    <text evidence="5">The sequence shown here is derived from an EMBL/GenBank/DDBJ whole genome shotgun (WGS) entry which is preliminary data.</text>
</comment>
<feature type="domain" description="AMP-dependent synthetase/ligase" evidence="3">
    <location>
        <begin position="31"/>
        <end position="399"/>
    </location>
</feature>
<name>A0A369LLQ4_9ACTN</name>
<gene>
    <name evidence="5" type="ORF">C1881_02665</name>
</gene>
<dbReference type="InterPro" id="IPR000873">
    <property type="entry name" value="AMP-dep_synth/lig_dom"/>
</dbReference>
<keyword evidence="2 5" id="KW-0436">Ligase</keyword>
<dbReference type="NCBIfam" id="NF004758">
    <property type="entry name" value="PRK06087.1"/>
    <property type="match status" value="1"/>
</dbReference>
<accession>A0A369LLQ4</accession>
<dbReference type="AlphaFoldDB" id="A0A369LLQ4"/>
<dbReference type="Gene3D" id="3.30.300.30">
    <property type="match status" value="1"/>
</dbReference>
<dbReference type="EMBL" id="PPTO01000003">
    <property type="protein sequence ID" value="RDB60260.1"/>
    <property type="molecule type" value="Genomic_DNA"/>
</dbReference>
<dbReference type="Pfam" id="PF13193">
    <property type="entry name" value="AMP-binding_C"/>
    <property type="match status" value="1"/>
</dbReference>
<evidence type="ECO:0000313" key="5">
    <source>
        <dbReference type="EMBL" id="RDB60260.1"/>
    </source>
</evidence>
<protein>
    <submittedName>
        <fullName evidence="5">Cyclohexanecarboxylate-CoA ligase</fullName>
    </submittedName>
</protein>
<dbReference type="InterPro" id="IPR045851">
    <property type="entry name" value="AMP-bd_C_sf"/>
</dbReference>
<feature type="domain" description="AMP-binding enzyme C-terminal" evidence="4">
    <location>
        <begin position="451"/>
        <end position="528"/>
    </location>
</feature>
<proteinExistence type="inferred from homology"/>
<dbReference type="Gene3D" id="3.40.50.12780">
    <property type="entry name" value="N-terminal domain of ligase-like"/>
    <property type="match status" value="1"/>
</dbReference>
<dbReference type="Proteomes" id="UP000253975">
    <property type="component" value="Unassembled WGS sequence"/>
</dbReference>